<keyword evidence="5" id="KW-1185">Reference proteome</keyword>
<comment type="caution">
    <text evidence="2">The sequence shown here is derived from an EMBL/GenBank/DDBJ whole genome shotgun (WGS) entry which is preliminary data.</text>
</comment>
<dbReference type="AlphaFoldDB" id="A0A816S3V2"/>
<reference evidence="2" key="1">
    <citation type="submission" date="2021-02" db="EMBL/GenBank/DDBJ databases">
        <authorList>
            <person name="Nowell W R."/>
        </authorList>
    </citation>
    <scope>NUCLEOTIDE SEQUENCE</scope>
</reference>
<dbReference type="Proteomes" id="UP000663856">
    <property type="component" value="Unassembled WGS sequence"/>
</dbReference>
<dbReference type="EMBL" id="CAJNRF010006361">
    <property type="protein sequence ID" value="CAF2080352.1"/>
    <property type="molecule type" value="Genomic_DNA"/>
</dbReference>
<dbReference type="InterPro" id="IPR004875">
    <property type="entry name" value="DDE_SF_endonuclease_dom"/>
</dbReference>
<organism evidence="2 4">
    <name type="scientific">Rotaria magnacalcarata</name>
    <dbReference type="NCBI Taxonomy" id="392030"/>
    <lineage>
        <taxon>Eukaryota</taxon>
        <taxon>Metazoa</taxon>
        <taxon>Spiralia</taxon>
        <taxon>Gnathifera</taxon>
        <taxon>Rotifera</taxon>
        <taxon>Eurotatoria</taxon>
        <taxon>Bdelloidea</taxon>
        <taxon>Philodinida</taxon>
        <taxon>Philodinidae</taxon>
        <taxon>Rotaria</taxon>
    </lineage>
</organism>
<evidence type="ECO:0000313" key="2">
    <source>
        <dbReference type="EMBL" id="CAF2080352.1"/>
    </source>
</evidence>
<name>A0A816S3V2_9BILA</name>
<dbReference type="Proteomes" id="UP000663866">
    <property type="component" value="Unassembled WGS sequence"/>
</dbReference>
<proteinExistence type="predicted"/>
<dbReference type="GO" id="GO:0003676">
    <property type="term" value="F:nucleic acid binding"/>
    <property type="evidence" value="ECO:0007669"/>
    <property type="project" value="InterPro"/>
</dbReference>
<evidence type="ECO:0000313" key="4">
    <source>
        <dbReference type="Proteomes" id="UP000663856"/>
    </source>
</evidence>
<gene>
    <name evidence="3" type="ORF">OVN521_LOCUS13182</name>
    <name evidence="2" type="ORF">WKI299_LOCUS16054</name>
</gene>
<evidence type="ECO:0000313" key="5">
    <source>
        <dbReference type="Proteomes" id="UP000663866"/>
    </source>
</evidence>
<sequence>MQRVLDFARPGIAFTTVPHAFRRVTHPMQLKRFREYVANNRNRRQKLERVEHFVLDRFRSAHGLKASDYWLLNFKKRNGISSRKVTKFVFHQEVVDRSIIKQTVDDFVAEATKHIPKYKLDCVLNADQSSFNYEIVSNCTLSYAGEKATYLSVKCLNAISHSYTVMPIISAAGQLFSSVFICLQEPTGRLPITRAVFSASNMVTSCSTSGKLNKSLAEYWIKEVLDKVVSNRFLLVVDQWSPQADITVYENNLTKRQPCKLLVIPRRATSTKQPCDAYFFPTIESVNKKNISSCISDELDVDLRSRDAILKLQSLVHNQLSSSLFKPMISYAWSTCGYIPKQYSNFSSVIDVCFSLDANSCSNNNCEQSAFICCSY</sequence>
<dbReference type="Pfam" id="PF03184">
    <property type="entry name" value="DDE_1"/>
    <property type="match status" value="1"/>
</dbReference>
<dbReference type="EMBL" id="CAJOBG010001903">
    <property type="protein sequence ID" value="CAF3967678.1"/>
    <property type="molecule type" value="Genomic_DNA"/>
</dbReference>
<evidence type="ECO:0000313" key="3">
    <source>
        <dbReference type="EMBL" id="CAF3967678.1"/>
    </source>
</evidence>
<feature type="domain" description="DDE-1" evidence="1">
    <location>
        <begin position="201"/>
        <end position="291"/>
    </location>
</feature>
<accession>A0A816S3V2</accession>
<protein>
    <recommendedName>
        <fullName evidence="1">DDE-1 domain-containing protein</fullName>
    </recommendedName>
</protein>
<evidence type="ECO:0000259" key="1">
    <source>
        <dbReference type="Pfam" id="PF03184"/>
    </source>
</evidence>